<evidence type="ECO:0000313" key="1">
    <source>
        <dbReference type="EMBL" id="QTA81140.1"/>
    </source>
</evidence>
<dbReference type="EMBL" id="CP061799">
    <property type="protein sequence ID" value="QTA81140.1"/>
    <property type="molecule type" value="Genomic_DNA"/>
</dbReference>
<keyword evidence="2" id="KW-1185">Reference proteome</keyword>
<dbReference type="GO" id="GO:0016787">
    <property type="term" value="F:hydrolase activity"/>
    <property type="evidence" value="ECO:0007669"/>
    <property type="project" value="UniProtKB-KW"/>
</dbReference>
<dbReference type="InterPro" id="IPR011335">
    <property type="entry name" value="Restrct_endonuc-II-like"/>
</dbReference>
<gene>
    <name evidence="1" type="ORF">dnl_34700</name>
</gene>
<organism evidence="1 2">
    <name type="scientific">Desulfonema limicola</name>
    <dbReference type="NCBI Taxonomy" id="45656"/>
    <lineage>
        <taxon>Bacteria</taxon>
        <taxon>Pseudomonadati</taxon>
        <taxon>Thermodesulfobacteriota</taxon>
        <taxon>Desulfobacteria</taxon>
        <taxon>Desulfobacterales</taxon>
        <taxon>Desulfococcaceae</taxon>
        <taxon>Desulfonema</taxon>
    </lineage>
</organism>
<protein>
    <submittedName>
        <fullName evidence="1">NTP hydrolase p-loop-containing</fullName>
    </submittedName>
</protein>
<reference evidence="1" key="1">
    <citation type="journal article" date="2021" name="Microb. Physiol.">
        <title>Proteogenomic Insights into the Physiology of Marine, Sulfate-Reducing, Filamentous Desulfonema limicola and Desulfonema magnum.</title>
        <authorList>
            <person name="Schnaars V."/>
            <person name="Wohlbrand L."/>
            <person name="Scheve S."/>
            <person name="Hinrichs C."/>
            <person name="Reinhardt R."/>
            <person name="Rabus R."/>
        </authorList>
    </citation>
    <scope>NUCLEOTIDE SEQUENCE</scope>
    <source>
        <strain evidence="1">5ac10</strain>
    </source>
</reference>
<dbReference type="SUPFAM" id="SSF52540">
    <property type="entry name" value="P-loop containing nucleoside triphosphate hydrolases"/>
    <property type="match status" value="1"/>
</dbReference>
<dbReference type="Gene3D" id="3.40.50.300">
    <property type="entry name" value="P-loop containing nucleotide triphosphate hydrolases"/>
    <property type="match status" value="1"/>
</dbReference>
<dbReference type="SUPFAM" id="SSF52980">
    <property type="entry name" value="Restriction endonuclease-like"/>
    <property type="match status" value="1"/>
</dbReference>
<dbReference type="KEGG" id="dli:dnl_34700"/>
<proteinExistence type="predicted"/>
<dbReference type="Proteomes" id="UP000663720">
    <property type="component" value="Chromosome"/>
</dbReference>
<name>A0A975B9P0_9BACT</name>
<sequence length="599" mass="69211">MQTKRSVSWVIKTLVPEEVYTDREEFLEYFYNAALEGAHRRTMSTVLLGQRRMGKTEIFKRVVNRLFFEQDPKCPDAVVPVYFSFPDAHIDEKSFALKYLENFMKYYIGFYTGQPELITDKSGGKILINRLKDSRNLYPFTRTFDLLFTWHEMIEMPDCVLPQQTALEAPRTVSDIDDTTIAVFLDEFQNTRLPQYNFDIVGFMQEAVESPTCPHFVTGSAMSILAREIIGRGALFGRFDGMDIEAMTGYWGTKLALKSAGYRRAEISELIAPVISDRCGGNPFYINAVIRQAAKQKTAVTDENSLNKILAVDITSGFIWGELNDQVTKWISRINEYNITKWILYLSALDENTEHEKRGRLNIERIQQELMKREGKQVPLDTIRDVLIKLSRGDLLEYLELGGWFRRVKDPILLEFLKVWGRIEVEGQNANKIQNELITQYSTYKRRIREYKGYLAEIHMSQILLNGQRKKLSAGFFNTPDDIQIPDRFVFIRHRYRPESGKDNEIDILAAAGPEVWVCQSKWVTGKKIGIAVLKILKSQAETAKQDLAPQKVIMWLFAHDGLTKQARAFAEKHGILWSARQEFDELLEYLGLRKLPDL</sequence>
<keyword evidence="1" id="KW-0378">Hydrolase</keyword>
<evidence type="ECO:0000313" key="2">
    <source>
        <dbReference type="Proteomes" id="UP000663720"/>
    </source>
</evidence>
<dbReference type="RefSeq" id="WP_207687208.1">
    <property type="nucleotide sequence ID" value="NZ_CP061799.1"/>
</dbReference>
<dbReference type="InterPro" id="IPR027417">
    <property type="entry name" value="P-loop_NTPase"/>
</dbReference>
<dbReference type="AlphaFoldDB" id="A0A975B9P0"/>
<accession>A0A975B9P0</accession>